<protein>
    <recommendedName>
        <fullName evidence="3">HK97 gp10 family phage protein</fullName>
    </recommendedName>
</protein>
<evidence type="ECO:0000313" key="1">
    <source>
        <dbReference type="EMBL" id="GAA2629607.1"/>
    </source>
</evidence>
<gene>
    <name evidence="1" type="ORF">GCM10009863_51220</name>
</gene>
<dbReference type="RefSeq" id="WP_344568865.1">
    <property type="nucleotide sequence ID" value="NZ_BAAARJ010000018.1"/>
</dbReference>
<comment type="caution">
    <text evidence="1">The sequence shown here is derived from an EMBL/GenBank/DDBJ whole genome shotgun (WGS) entry which is preliminary data.</text>
</comment>
<sequence>MARSHARIRIDRSAFREFASSDEMAAYLLSVAERGKAIAEALAPTYTGPTWSNVARAGDYRKSLNASLVHNGFAWQGEFGADVAYALQVEFGSGRPATSQERPQEGRSPKTRVLGRALDALRI</sequence>
<evidence type="ECO:0008006" key="3">
    <source>
        <dbReference type="Google" id="ProtNLM"/>
    </source>
</evidence>
<accession>A0ABP6CWP3</accession>
<proteinExistence type="predicted"/>
<organism evidence="1 2">
    <name type="scientific">Streptomyces axinellae</name>
    <dbReference type="NCBI Taxonomy" id="552788"/>
    <lineage>
        <taxon>Bacteria</taxon>
        <taxon>Bacillati</taxon>
        <taxon>Actinomycetota</taxon>
        <taxon>Actinomycetes</taxon>
        <taxon>Kitasatosporales</taxon>
        <taxon>Streptomycetaceae</taxon>
        <taxon>Streptomyces</taxon>
    </lineage>
</organism>
<reference evidence="2" key="1">
    <citation type="journal article" date="2019" name="Int. J. Syst. Evol. Microbiol.">
        <title>The Global Catalogue of Microorganisms (GCM) 10K type strain sequencing project: providing services to taxonomists for standard genome sequencing and annotation.</title>
        <authorList>
            <consortium name="The Broad Institute Genomics Platform"/>
            <consortium name="The Broad Institute Genome Sequencing Center for Infectious Disease"/>
            <person name="Wu L."/>
            <person name="Ma J."/>
        </authorList>
    </citation>
    <scope>NUCLEOTIDE SEQUENCE [LARGE SCALE GENOMIC DNA]</scope>
    <source>
        <strain evidence="2">JCM 16373</strain>
    </source>
</reference>
<keyword evidence="2" id="KW-1185">Reference proteome</keyword>
<evidence type="ECO:0000313" key="2">
    <source>
        <dbReference type="Proteomes" id="UP001501447"/>
    </source>
</evidence>
<dbReference type="Proteomes" id="UP001501447">
    <property type="component" value="Unassembled WGS sequence"/>
</dbReference>
<name>A0ABP6CWP3_9ACTN</name>
<dbReference type="EMBL" id="BAAARJ010000018">
    <property type="protein sequence ID" value="GAA2629607.1"/>
    <property type="molecule type" value="Genomic_DNA"/>
</dbReference>